<evidence type="ECO:0000256" key="8">
    <source>
        <dbReference type="SAM" id="Coils"/>
    </source>
</evidence>
<dbReference type="InterPro" id="IPR027640">
    <property type="entry name" value="Kinesin-like_fam"/>
</dbReference>
<dbReference type="InterPro" id="IPR036961">
    <property type="entry name" value="Kinesin_motor_dom_sf"/>
</dbReference>
<dbReference type="PANTHER" id="PTHR47972:SF17">
    <property type="entry name" value="KINESIN MOTOR CATALYTIC DOMAIN PROTEIN"/>
    <property type="match status" value="1"/>
</dbReference>
<evidence type="ECO:0000256" key="2">
    <source>
        <dbReference type="ARBA" id="ARBA00022701"/>
    </source>
</evidence>
<dbReference type="Pfam" id="PF00307">
    <property type="entry name" value="CH"/>
    <property type="match status" value="1"/>
</dbReference>
<keyword evidence="5 8" id="KW-0175">Coiled coil</keyword>
<gene>
    <name evidence="12" type="primary">KIN14O</name>
    <name evidence="12" type="ORF">CR513_04272</name>
</gene>
<evidence type="ECO:0000313" key="12">
    <source>
        <dbReference type="EMBL" id="RDY11103.1"/>
    </source>
</evidence>
<organism evidence="12 13">
    <name type="scientific">Mucuna pruriens</name>
    <name type="common">Velvet bean</name>
    <name type="synonym">Dolichos pruriens</name>
    <dbReference type="NCBI Taxonomy" id="157652"/>
    <lineage>
        <taxon>Eukaryota</taxon>
        <taxon>Viridiplantae</taxon>
        <taxon>Streptophyta</taxon>
        <taxon>Embryophyta</taxon>
        <taxon>Tracheophyta</taxon>
        <taxon>Spermatophyta</taxon>
        <taxon>Magnoliopsida</taxon>
        <taxon>eudicotyledons</taxon>
        <taxon>Gunneridae</taxon>
        <taxon>Pentapetalae</taxon>
        <taxon>rosids</taxon>
        <taxon>fabids</taxon>
        <taxon>Fabales</taxon>
        <taxon>Fabaceae</taxon>
        <taxon>Papilionoideae</taxon>
        <taxon>50 kb inversion clade</taxon>
        <taxon>NPAAA clade</taxon>
        <taxon>indigoferoid/millettioid clade</taxon>
        <taxon>Phaseoleae</taxon>
        <taxon>Mucuna</taxon>
    </lineage>
</organism>
<feature type="domain" description="Calponin-homology (CH)" evidence="10">
    <location>
        <begin position="75"/>
        <end position="182"/>
    </location>
</feature>
<dbReference type="OrthoDB" id="3176171at2759"/>
<dbReference type="PRINTS" id="PR00380">
    <property type="entry name" value="KINESINHEAVY"/>
</dbReference>
<evidence type="ECO:0000259" key="11">
    <source>
        <dbReference type="PROSITE" id="PS50067"/>
    </source>
</evidence>
<dbReference type="SMART" id="SM00033">
    <property type="entry name" value="CH"/>
    <property type="match status" value="1"/>
</dbReference>
<dbReference type="FunFam" id="3.40.850.10:FF:000044">
    <property type="entry name" value="p-loop containing nucleoside triphosphate hydrolases superfamily protein"/>
    <property type="match status" value="1"/>
</dbReference>
<dbReference type="Pfam" id="PF00225">
    <property type="entry name" value="Kinesin"/>
    <property type="match status" value="1"/>
</dbReference>
<dbReference type="SUPFAM" id="SSF52540">
    <property type="entry name" value="P-loop containing nucleoside triphosphate hydrolases"/>
    <property type="match status" value="1"/>
</dbReference>
<dbReference type="InterPro" id="IPR036872">
    <property type="entry name" value="CH_dom_sf"/>
</dbReference>
<dbReference type="SUPFAM" id="SSF47576">
    <property type="entry name" value="Calponin-homology domain, CH-domain"/>
    <property type="match status" value="1"/>
</dbReference>
<evidence type="ECO:0000256" key="3">
    <source>
        <dbReference type="ARBA" id="ARBA00022741"/>
    </source>
</evidence>
<dbReference type="GO" id="GO:0005874">
    <property type="term" value="C:microtubule"/>
    <property type="evidence" value="ECO:0007669"/>
    <property type="project" value="UniProtKB-KW"/>
</dbReference>
<comment type="caution">
    <text evidence="12">The sequence shown here is derived from an EMBL/GenBank/DDBJ whole genome shotgun (WGS) entry which is preliminary data.</text>
</comment>
<evidence type="ECO:0000256" key="5">
    <source>
        <dbReference type="ARBA" id="ARBA00023054"/>
    </source>
</evidence>
<dbReference type="FunFam" id="1.10.418.10:FF:000065">
    <property type="entry name" value="p-loop nucleoside triphosphate hydrolase superfamily protein with CH (Calponin Homology) domain"/>
    <property type="match status" value="1"/>
</dbReference>
<sequence>MSPWKSEVSCPSRNIVMNSPFDDNSSETSESGSPNVTSNEIHQNENFLSFYSEVEGNGDNRTYLVNYLPVSTPITKHRLLLVKWLTSLLPALSFPIYVTDGELRACLSNGTVLCLILNKLRPGTVNVVSEPDNSLPSQSENVKSFLKALDGMGLPRFEISDLEKGSMKVVVDCLLILRAKSLQNALGDNTVSPHGNAPSNIHYSPTCGGAGSKLQRVMSTPVMPGPVNFIQLRLPFVCVYNTHNFLNMSFVKSAEPSASLIHHVGHKFHEVFQLKPGSYADLPAAKISEMMKSNSLDNAPTQSLLSVVNGILEESVEKRNGEIPHRVTCLLKKVTQEIERRMSTQAEHLRTQNNLFKAREEKYQSRIRVLEALASGTRDESEMFVSQFQQLKGEKIAEEEKKVDKNQVVRLVKAHENKNLEISALKIELETAKRTYQVQFSQLKEEAKGVKAELTQKAQKYEQQLEELRNTAGKMDEDQIVRLVKEKEDKNLEISALKRELEKAKRPYEVQFSQLVEEAKGVKAELTHKTLEYEHQLDELRNKVEKLEEEVKTADEEEIIRLMKEHEDKDLEISALKQESETTKIAYEVQCLQLESDAKDATAELTEKSQEYEHRLEEFRYMAEKIKEENEKKVTELMKEQEDKNLEISALKQELKTLELRCSQLEGKVKGAQAELEQNSQEYEHRLEELRNKFKELEASSDSKNQKWNMKMNQLQTVLKFQFSSLQILKFSWESIKQNVMKELTVYAEDCNRLGVNLKPLVHAAESYRVVLAENQKMFNEIQELKGNIRVYCRIKPFLSGKKEKHSIIEHIAENELVVLNPSKEGKDALRSFKFNKVFDSATTQAEVYSDIQSFIRSVLDGYNVCIFAYGQTGAGKTYTMTGPNGATSETMGVNYRALNDLFKISTSRESLVEYEIGVQMVEIYNDQVRDLLSTDGSPKRYPFVNNFGHGLAVPDASLFPVKSPSDVIKLMDIGLKNRAIGATAMNERSSRSHSVVSIHVCGKDLKFGSTQVGNLHLVDLAGSERVDRSEVTGDRLKEAQHINKSLSALGDVIFALSQKSPHVPYRNSKLTQLLQTALGGQAKTLMFVQINSDVSSYSETLSTLKFAERVSGIELGVARSSKDVRELMEQVSSLKYAVLAKEEEIERLQLLRGSVGNIHKRNQLPPSGSSKHFEADRQHPMDYRIHQNESELYGGDMAKTFAAMAESSGYTDSDLDGRSSDLSDSGFGPGTETDGSESSSVTEGTKSSEKRSKVVRRTVQAMRKLTRATSTAPTTPVKEPVKKSPGMKKSFSIGQLKPPKPWS</sequence>
<evidence type="ECO:0000256" key="1">
    <source>
        <dbReference type="ARBA" id="ARBA00010899"/>
    </source>
</evidence>
<evidence type="ECO:0000256" key="7">
    <source>
        <dbReference type="PROSITE-ProRule" id="PRU00283"/>
    </source>
</evidence>
<proteinExistence type="inferred from homology"/>
<feature type="binding site" evidence="7">
    <location>
        <begin position="871"/>
        <end position="878"/>
    </location>
    <ligand>
        <name>ATP</name>
        <dbReference type="ChEBI" id="CHEBI:30616"/>
    </ligand>
</feature>
<dbReference type="PROSITE" id="PS50067">
    <property type="entry name" value="KINESIN_MOTOR_2"/>
    <property type="match status" value="1"/>
</dbReference>
<dbReference type="GO" id="GO:0007018">
    <property type="term" value="P:microtubule-based movement"/>
    <property type="evidence" value="ECO:0007669"/>
    <property type="project" value="InterPro"/>
</dbReference>
<dbReference type="PROSITE" id="PS50021">
    <property type="entry name" value="CH"/>
    <property type="match status" value="1"/>
</dbReference>
<accession>A0A371I7S8</accession>
<evidence type="ECO:0000313" key="13">
    <source>
        <dbReference type="Proteomes" id="UP000257109"/>
    </source>
</evidence>
<keyword evidence="2" id="KW-0493">Microtubule</keyword>
<protein>
    <submittedName>
        <fullName evidence="12">Kinesin-like protein KIN-14O</fullName>
    </submittedName>
</protein>
<dbReference type="GO" id="GO:0008017">
    <property type="term" value="F:microtubule binding"/>
    <property type="evidence" value="ECO:0007669"/>
    <property type="project" value="InterPro"/>
</dbReference>
<evidence type="ECO:0000256" key="4">
    <source>
        <dbReference type="ARBA" id="ARBA00022840"/>
    </source>
</evidence>
<dbReference type="PANTHER" id="PTHR47972">
    <property type="entry name" value="KINESIN-LIKE PROTEIN KLP-3"/>
    <property type="match status" value="1"/>
</dbReference>
<name>A0A371I7S8_MUCPR</name>
<feature type="region of interest" description="Disordered" evidence="9">
    <location>
        <begin position="1210"/>
        <end position="1304"/>
    </location>
</feature>
<feature type="non-terminal residue" evidence="12">
    <location>
        <position position="1"/>
    </location>
</feature>
<dbReference type="Gene3D" id="1.10.418.10">
    <property type="entry name" value="Calponin-like domain"/>
    <property type="match status" value="1"/>
</dbReference>
<feature type="compositionally biased region" description="Polar residues" evidence="9">
    <location>
        <begin position="9"/>
        <end position="39"/>
    </location>
</feature>
<dbReference type="SMART" id="SM00129">
    <property type="entry name" value="KISc"/>
    <property type="match status" value="1"/>
</dbReference>
<dbReference type="GO" id="GO:0003777">
    <property type="term" value="F:microtubule motor activity"/>
    <property type="evidence" value="ECO:0007669"/>
    <property type="project" value="InterPro"/>
</dbReference>
<feature type="domain" description="Kinesin motor" evidence="11">
    <location>
        <begin position="788"/>
        <end position="1114"/>
    </location>
</feature>
<reference evidence="12" key="1">
    <citation type="submission" date="2018-05" db="EMBL/GenBank/DDBJ databases">
        <title>Draft genome of Mucuna pruriens seed.</title>
        <authorList>
            <person name="Nnadi N.E."/>
            <person name="Vos R."/>
            <person name="Hasami M.H."/>
            <person name="Devisetty U.K."/>
            <person name="Aguiy J.C."/>
        </authorList>
    </citation>
    <scope>NUCLEOTIDE SEQUENCE [LARGE SCALE GENOMIC DNA]</scope>
    <source>
        <strain evidence="12">JCA_2017</strain>
    </source>
</reference>
<feature type="region of interest" description="Disordered" evidence="9">
    <location>
        <begin position="1"/>
        <end position="39"/>
    </location>
</feature>
<keyword evidence="6 7" id="KW-0505">Motor protein</keyword>
<dbReference type="GO" id="GO:0005524">
    <property type="term" value="F:ATP binding"/>
    <property type="evidence" value="ECO:0007669"/>
    <property type="project" value="UniProtKB-UniRule"/>
</dbReference>
<evidence type="ECO:0000256" key="9">
    <source>
        <dbReference type="SAM" id="MobiDB-lite"/>
    </source>
</evidence>
<dbReference type="EMBL" id="QJKJ01000707">
    <property type="protein sequence ID" value="RDY11103.1"/>
    <property type="molecule type" value="Genomic_DNA"/>
</dbReference>
<keyword evidence="3 7" id="KW-0547">Nucleotide-binding</keyword>
<dbReference type="Proteomes" id="UP000257109">
    <property type="component" value="Unassembled WGS sequence"/>
</dbReference>
<keyword evidence="4 7" id="KW-0067">ATP-binding</keyword>
<dbReference type="STRING" id="157652.A0A371I7S8"/>
<dbReference type="InterPro" id="IPR027417">
    <property type="entry name" value="P-loop_NTPase"/>
</dbReference>
<keyword evidence="13" id="KW-1185">Reference proteome</keyword>
<feature type="coiled-coil region" evidence="8">
    <location>
        <begin position="415"/>
        <end position="707"/>
    </location>
</feature>
<comment type="similarity">
    <text evidence="1">Belongs to the TRAFAC class myosin-kinesin ATPase superfamily. Kinesin family. KIN-14 subfamily.</text>
</comment>
<feature type="compositionally biased region" description="Polar residues" evidence="9">
    <location>
        <begin position="1237"/>
        <end position="1246"/>
    </location>
</feature>
<dbReference type="InterPro" id="IPR001715">
    <property type="entry name" value="CH_dom"/>
</dbReference>
<dbReference type="Gene3D" id="1.20.5.170">
    <property type="match status" value="4"/>
</dbReference>
<evidence type="ECO:0000256" key="6">
    <source>
        <dbReference type="ARBA" id="ARBA00023175"/>
    </source>
</evidence>
<evidence type="ECO:0000259" key="10">
    <source>
        <dbReference type="PROSITE" id="PS50021"/>
    </source>
</evidence>
<dbReference type="InterPro" id="IPR001752">
    <property type="entry name" value="Kinesin_motor_dom"/>
</dbReference>
<dbReference type="Gene3D" id="3.40.850.10">
    <property type="entry name" value="Kinesin motor domain"/>
    <property type="match status" value="1"/>
</dbReference>